<evidence type="ECO:0000313" key="2">
    <source>
        <dbReference type="Proteomes" id="UP000015106"/>
    </source>
</evidence>
<dbReference type="AlphaFoldDB" id="A0A8R7PFZ1"/>
<proteinExistence type="predicted"/>
<protein>
    <submittedName>
        <fullName evidence="1">Uncharacterized protein</fullName>
    </submittedName>
</protein>
<name>A0A8R7PFZ1_TRIUA</name>
<sequence length="73" mass="8074">MGRCLIDMNKKIECTDGIFSTNRRNTGGIPCTSSEYKMPTPGIRCTLCFSSSAVTSSMGTMWSSSYQYFMTCT</sequence>
<reference evidence="2" key="1">
    <citation type="journal article" date="2013" name="Nature">
        <title>Draft genome of the wheat A-genome progenitor Triticum urartu.</title>
        <authorList>
            <person name="Ling H.Q."/>
            <person name="Zhao S."/>
            <person name="Liu D."/>
            <person name="Wang J."/>
            <person name="Sun H."/>
            <person name="Zhang C."/>
            <person name="Fan H."/>
            <person name="Li D."/>
            <person name="Dong L."/>
            <person name="Tao Y."/>
            <person name="Gao C."/>
            <person name="Wu H."/>
            <person name="Li Y."/>
            <person name="Cui Y."/>
            <person name="Guo X."/>
            <person name="Zheng S."/>
            <person name="Wang B."/>
            <person name="Yu K."/>
            <person name="Liang Q."/>
            <person name="Yang W."/>
            <person name="Lou X."/>
            <person name="Chen J."/>
            <person name="Feng M."/>
            <person name="Jian J."/>
            <person name="Zhang X."/>
            <person name="Luo G."/>
            <person name="Jiang Y."/>
            <person name="Liu J."/>
            <person name="Wang Z."/>
            <person name="Sha Y."/>
            <person name="Zhang B."/>
            <person name="Wu H."/>
            <person name="Tang D."/>
            <person name="Shen Q."/>
            <person name="Xue P."/>
            <person name="Zou S."/>
            <person name="Wang X."/>
            <person name="Liu X."/>
            <person name="Wang F."/>
            <person name="Yang Y."/>
            <person name="An X."/>
            <person name="Dong Z."/>
            <person name="Zhang K."/>
            <person name="Zhang X."/>
            <person name="Luo M.C."/>
            <person name="Dvorak J."/>
            <person name="Tong Y."/>
            <person name="Wang J."/>
            <person name="Yang H."/>
            <person name="Li Z."/>
            <person name="Wang D."/>
            <person name="Zhang A."/>
            <person name="Wang J."/>
        </authorList>
    </citation>
    <scope>NUCLEOTIDE SEQUENCE</scope>
    <source>
        <strain evidence="2">cv. G1812</strain>
    </source>
</reference>
<accession>A0A8R7PFZ1</accession>
<reference evidence="1" key="2">
    <citation type="submission" date="2018-03" db="EMBL/GenBank/DDBJ databases">
        <title>The Triticum urartu genome reveals the dynamic nature of wheat genome evolution.</title>
        <authorList>
            <person name="Ling H."/>
            <person name="Ma B."/>
            <person name="Shi X."/>
            <person name="Liu H."/>
            <person name="Dong L."/>
            <person name="Sun H."/>
            <person name="Cao Y."/>
            <person name="Gao Q."/>
            <person name="Zheng S."/>
            <person name="Li Y."/>
            <person name="Yu Y."/>
            <person name="Du H."/>
            <person name="Qi M."/>
            <person name="Li Y."/>
            <person name="Yu H."/>
            <person name="Cui Y."/>
            <person name="Wang N."/>
            <person name="Chen C."/>
            <person name="Wu H."/>
            <person name="Zhao Y."/>
            <person name="Zhang J."/>
            <person name="Li Y."/>
            <person name="Zhou W."/>
            <person name="Zhang B."/>
            <person name="Hu W."/>
            <person name="Eijk M."/>
            <person name="Tang J."/>
            <person name="Witsenboer H."/>
            <person name="Zhao S."/>
            <person name="Li Z."/>
            <person name="Zhang A."/>
            <person name="Wang D."/>
            <person name="Liang C."/>
        </authorList>
    </citation>
    <scope>NUCLEOTIDE SEQUENCE [LARGE SCALE GENOMIC DNA]</scope>
    <source>
        <strain evidence="1">cv. G1812</strain>
    </source>
</reference>
<dbReference type="EnsemblPlants" id="TuG1812G0200003257.01.T01">
    <property type="protein sequence ID" value="TuG1812G0200003257.01.T01.cds431692"/>
    <property type="gene ID" value="TuG1812G0200003257.01"/>
</dbReference>
<organism evidence="1 2">
    <name type="scientific">Triticum urartu</name>
    <name type="common">Red wild einkorn</name>
    <name type="synonym">Crithodium urartu</name>
    <dbReference type="NCBI Taxonomy" id="4572"/>
    <lineage>
        <taxon>Eukaryota</taxon>
        <taxon>Viridiplantae</taxon>
        <taxon>Streptophyta</taxon>
        <taxon>Embryophyta</taxon>
        <taxon>Tracheophyta</taxon>
        <taxon>Spermatophyta</taxon>
        <taxon>Magnoliopsida</taxon>
        <taxon>Liliopsida</taxon>
        <taxon>Poales</taxon>
        <taxon>Poaceae</taxon>
        <taxon>BOP clade</taxon>
        <taxon>Pooideae</taxon>
        <taxon>Triticodae</taxon>
        <taxon>Triticeae</taxon>
        <taxon>Triticinae</taxon>
        <taxon>Triticum</taxon>
    </lineage>
</organism>
<dbReference type="Proteomes" id="UP000015106">
    <property type="component" value="Chromosome 2"/>
</dbReference>
<evidence type="ECO:0000313" key="1">
    <source>
        <dbReference type="EnsemblPlants" id="TuG1812G0200003257.01.T01.cds431692"/>
    </source>
</evidence>
<dbReference type="Gramene" id="TuG1812G0200003257.01.T01">
    <property type="protein sequence ID" value="TuG1812G0200003257.01.T01.cds431692"/>
    <property type="gene ID" value="TuG1812G0200003257.01"/>
</dbReference>
<keyword evidence="2" id="KW-1185">Reference proteome</keyword>
<reference evidence="1" key="3">
    <citation type="submission" date="2022-06" db="UniProtKB">
        <authorList>
            <consortium name="EnsemblPlants"/>
        </authorList>
    </citation>
    <scope>IDENTIFICATION</scope>
</reference>